<gene>
    <name evidence="2" type="ORF">CGC50_00965</name>
</gene>
<feature type="signal peptide" evidence="1">
    <location>
        <begin position="1"/>
        <end position="18"/>
    </location>
</feature>
<dbReference type="GeneID" id="84807137"/>
<dbReference type="RefSeq" id="WP_095909315.1">
    <property type="nucleotide sequence ID" value="NZ_CAUOUD010000016.1"/>
</dbReference>
<dbReference type="EMBL" id="CP022386">
    <property type="protein sequence ID" value="ATA85849.1"/>
    <property type="molecule type" value="Genomic_DNA"/>
</dbReference>
<organism evidence="2">
    <name type="scientific">Capnocytophaga gingivalis</name>
    <dbReference type="NCBI Taxonomy" id="1017"/>
    <lineage>
        <taxon>Bacteria</taxon>
        <taxon>Pseudomonadati</taxon>
        <taxon>Bacteroidota</taxon>
        <taxon>Flavobacteriia</taxon>
        <taxon>Flavobacteriales</taxon>
        <taxon>Flavobacteriaceae</taxon>
        <taxon>Capnocytophaga</taxon>
    </lineage>
</organism>
<dbReference type="OrthoDB" id="1148341at2"/>
<evidence type="ECO:0000256" key="1">
    <source>
        <dbReference type="SAM" id="SignalP"/>
    </source>
</evidence>
<feature type="chain" id="PRO_5012715982" description="Lipoprotein" evidence="1">
    <location>
        <begin position="19"/>
        <end position="181"/>
    </location>
</feature>
<dbReference type="Proteomes" id="UP000217250">
    <property type="component" value="Chromosome"/>
</dbReference>
<keyword evidence="1" id="KW-0732">Signal</keyword>
<accession>A0A250FL23</accession>
<dbReference type="AlphaFoldDB" id="A0A250FL23"/>
<evidence type="ECO:0000313" key="2">
    <source>
        <dbReference type="EMBL" id="ATA85849.1"/>
    </source>
</evidence>
<dbReference type="KEGG" id="cgh:CGC50_00965"/>
<name>A0A250FL23_9FLAO</name>
<protein>
    <recommendedName>
        <fullName evidence="3">Lipoprotein</fullName>
    </recommendedName>
</protein>
<sequence>MRKYIILLVAFLSLTACSDGKLTPSQAKDLVEESLEGKPLYETAYITLGEVKLRTQKDGEKIKQIKRLEDEDYLSLEEIKMKKKWLSNDSVWVVNIKCTDKALPYIIELKETRAKVKTLEYTLSDEVTVEQKGEKTATITATLLKKETPFSFLNKKAGGQDFIQKKYKAKYREKEGWTLSK</sequence>
<proteinExistence type="predicted"/>
<evidence type="ECO:0008006" key="3">
    <source>
        <dbReference type="Google" id="ProtNLM"/>
    </source>
</evidence>
<reference evidence="2" key="1">
    <citation type="journal article" date="2017" name="Genome Announc.">
        <title>Twelve Complete Reference Genomes of Clinical Isolates in the Capnocytophaga Genus.</title>
        <authorList>
            <person name="Villarma A."/>
            <person name="Gulvik C.A."/>
            <person name="Rowe L.A."/>
            <person name="Sheth M."/>
            <person name="Juieng P."/>
            <person name="Nicholson A.C."/>
            <person name="Loparev V.N."/>
            <person name="McQuiston J.R."/>
        </authorList>
    </citation>
    <scope>NUCLEOTIDE SEQUENCE</scope>
    <source>
        <strain evidence="2">H1496</strain>
    </source>
</reference>
<dbReference type="PROSITE" id="PS51257">
    <property type="entry name" value="PROKAR_LIPOPROTEIN"/>
    <property type="match status" value="1"/>
</dbReference>